<dbReference type="EMBL" id="CP034036">
    <property type="protein sequence ID" value="QCR06072.1"/>
    <property type="molecule type" value="Genomic_DNA"/>
</dbReference>
<name>A0A2U1URQ8_9GAMM</name>
<protein>
    <submittedName>
        <fullName evidence="1">Uncharacterized protein</fullName>
    </submittedName>
</protein>
<reference evidence="1 3" key="1">
    <citation type="submission" date="2018-04" db="EMBL/GenBank/DDBJ databases">
        <title>Brenneria corticis sp.nov.</title>
        <authorList>
            <person name="Li Y."/>
        </authorList>
    </citation>
    <scope>NUCLEOTIDE SEQUENCE [LARGE SCALE GENOMIC DNA]</scope>
    <source>
        <strain evidence="1 3">LMG 2694</strain>
    </source>
</reference>
<dbReference type="Proteomes" id="UP000295985">
    <property type="component" value="Unassembled WGS sequence"/>
</dbReference>
<dbReference type="EMBL" id="QDKK01000015">
    <property type="protein sequence ID" value="PWC24281.1"/>
    <property type="molecule type" value="Genomic_DNA"/>
</dbReference>
<accession>A0A2U1URQ8</accession>
<proteinExistence type="predicted"/>
<dbReference type="AlphaFoldDB" id="A0A2U1URQ8"/>
<evidence type="ECO:0000313" key="1">
    <source>
        <dbReference type="EMBL" id="PWC24281.1"/>
    </source>
</evidence>
<evidence type="ECO:0000313" key="4">
    <source>
        <dbReference type="Proteomes" id="UP000303847"/>
    </source>
</evidence>
<dbReference type="RefSeq" id="WP_009114490.1">
    <property type="nucleotide sequence ID" value="NZ_CP034036.1"/>
</dbReference>
<keyword evidence="4" id="KW-1185">Reference proteome</keyword>
<evidence type="ECO:0000313" key="2">
    <source>
        <dbReference type="EMBL" id="QCR06072.1"/>
    </source>
</evidence>
<dbReference type="OrthoDB" id="6637332at2"/>
<gene>
    <name evidence="1" type="ORF">DDT54_10535</name>
    <name evidence="2" type="ORF">EH206_19015</name>
</gene>
<sequence length="489" mass="56321">MSLEFLEQARNESMARRELTIQSHALLVVRTLDSIYRILQRNPWEGVELDALAAIMHLFDAMLYYADRERQPGMTRKEAELCLVGHLNEAYPGQEASVYAQVASKIFAAIKDPFRLRYYDFTQRTHSEEQIVRLVRYDQLSGSDEILWSLTDEGMLFYTLRLDETPIERAAILAWRTLKTIRRGEIDKAVHQIQSTQRQLEQYLIGMRMKVRAAQSGDLSASYARDIRPVLNDSFDKTGEVLEHIRTTMSAITEMLVDGRSELHPDKLNKLRNAQEIFADVCIFTQRYQDCLHDVNKDFERARLKLIIPRDNTLFRETLEKGALKPLLLHSPDTVEKEIDDLITRALAPRSQDDDRHILFDLEALLNLYLDRFEQALPHEIQDPTDQPVAIETNLCGIPESVIKKCSDWVSDRLKNRGHVSFRDVFDAYECDELSEQEQQVCLLHIGSVAANSDPTIEVEISGDAIETARWWASNLKLLTIAPVHPVEE</sequence>
<reference evidence="2 4" key="2">
    <citation type="submission" date="2018-11" db="EMBL/GenBank/DDBJ databases">
        <title>Genome sequences of Brenneria nigrifluens and Brenneria rubrifaciens.</title>
        <authorList>
            <person name="Poret-Peterson A.T."/>
            <person name="McClean A.E."/>
            <person name="Kluepfel D.A."/>
        </authorList>
    </citation>
    <scope>NUCLEOTIDE SEQUENCE [LARGE SCALE GENOMIC DNA]</scope>
    <source>
        <strain evidence="2 4">ATCC 13028</strain>
    </source>
</reference>
<organism evidence="1 3">
    <name type="scientific">Brenneria nigrifluens DSM 30175 = ATCC 13028</name>
    <dbReference type="NCBI Taxonomy" id="1121120"/>
    <lineage>
        <taxon>Bacteria</taxon>
        <taxon>Pseudomonadati</taxon>
        <taxon>Pseudomonadota</taxon>
        <taxon>Gammaproteobacteria</taxon>
        <taxon>Enterobacterales</taxon>
        <taxon>Pectobacteriaceae</taxon>
        <taxon>Brenneria</taxon>
    </lineage>
</organism>
<evidence type="ECO:0000313" key="3">
    <source>
        <dbReference type="Proteomes" id="UP000295985"/>
    </source>
</evidence>
<dbReference type="Proteomes" id="UP000303847">
    <property type="component" value="Chromosome"/>
</dbReference>